<keyword evidence="4" id="KW-1185">Reference proteome</keyword>
<evidence type="ECO:0000256" key="1">
    <source>
        <dbReference type="SAM" id="MobiDB-lite"/>
    </source>
</evidence>
<comment type="caution">
    <text evidence="3">The sequence shown here is derived from an EMBL/GenBank/DDBJ whole genome shotgun (WGS) entry which is preliminary data.</text>
</comment>
<dbReference type="Gene3D" id="3.40.50.10190">
    <property type="entry name" value="BRCT domain"/>
    <property type="match status" value="1"/>
</dbReference>
<dbReference type="Pfam" id="PF00533">
    <property type="entry name" value="BRCT"/>
    <property type="match status" value="1"/>
</dbReference>
<dbReference type="Proteomes" id="UP001049176">
    <property type="component" value="Chromosome 2"/>
</dbReference>
<dbReference type="PANTHER" id="PTHR45990">
    <property type="entry name" value="DNA REPAIR PROTEIN REV1"/>
    <property type="match status" value="1"/>
</dbReference>
<sequence>MERYFSVTKSRTTASANPNKTTGSSLATRSTKHFNTRLKPYVTKKEERNPKSLLTHLPDDVTPSSTVITKLLLKTLNDELNPITHSDIGLRSDHVVSMAGGHQHAEERRHRGYHEERNRKLAEQAEIATKSTSDTERKVLRGVRVFINGYLAGTTDIEMKRIVTEAGGSTLAAASGATHILTSQPLSGSKTHKLLTKKFKSIVHVVKPEWVFDSIKAGRRRPEREYGVIKDSTTQKLSEMWKE</sequence>
<proteinExistence type="predicted"/>
<evidence type="ECO:0000313" key="4">
    <source>
        <dbReference type="Proteomes" id="UP001049176"/>
    </source>
</evidence>
<gene>
    <name evidence="3" type="ORF">E1B28_004201</name>
</gene>
<dbReference type="GeneID" id="66073277"/>
<dbReference type="GO" id="GO:0017125">
    <property type="term" value="F:deoxycytidyl transferase activity"/>
    <property type="evidence" value="ECO:0007669"/>
    <property type="project" value="TreeGrafter"/>
</dbReference>
<dbReference type="OrthoDB" id="427711at2759"/>
<dbReference type="SMART" id="SM00292">
    <property type="entry name" value="BRCT"/>
    <property type="match status" value="1"/>
</dbReference>
<accession>A0A9P8AC89</accession>
<dbReference type="GO" id="GO:0070987">
    <property type="term" value="P:error-free translesion synthesis"/>
    <property type="evidence" value="ECO:0007669"/>
    <property type="project" value="TreeGrafter"/>
</dbReference>
<protein>
    <recommendedName>
        <fullName evidence="2">BRCT domain-containing protein</fullName>
    </recommendedName>
</protein>
<dbReference type="KEGG" id="more:E1B28_004201"/>
<dbReference type="EMBL" id="CM032182">
    <property type="protein sequence ID" value="KAG7096791.1"/>
    <property type="molecule type" value="Genomic_DNA"/>
</dbReference>
<dbReference type="PROSITE" id="PS50172">
    <property type="entry name" value="BRCT"/>
    <property type="match status" value="1"/>
</dbReference>
<dbReference type="GO" id="GO:0003887">
    <property type="term" value="F:DNA-directed DNA polymerase activity"/>
    <property type="evidence" value="ECO:0007669"/>
    <property type="project" value="TreeGrafter"/>
</dbReference>
<name>A0A9P8AC89_9AGAR</name>
<dbReference type="RefSeq" id="XP_043013261.1">
    <property type="nucleotide sequence ID" value="XM_043148661.1"/>
</dbReference>
<dbReference type="InterPro" id="IPR001357">
    <property type="entry name" value="BRCT_dom"/>
</dbReference>
<reference evidence="3" key="1">
    <citation type="journal article" date="2021" name="Genome Biol. Evol.">
        <title>The assembled and annotated genome of the fairy-ring fungus Marasmius oreades.</title>
        <authorList>
            <person name="Hiltunen M."/>
            <person name="Ament-Velasquez S.L."/>
            <person name="Johannesson H."/>
        </authorList>
    </citation>
    <scope>NUCLEOTIDE SEQUENCE</scope>
    <source>
        <strain evidence="3">03SP1</strain>
    </source>
</reference>
<feature type="compositionally biased region" description="Polar residues" evidence="1">
    <location>
        <begin position="7"/>
        <end position="27"/>
    </location>
</feature>
<evidence type="ECO:0000259" key="2">
    <source>
        <dbReference type="PROSITE" id="PS50172"/>
    </source>
</evidence>
<dbReference type="GO" id="GO:0005634">
    <property type="term" value="C:nucleus"/>
    <property type="evidence" value="ECO:0007669"/>
    <property type="project" value="TreeGrafter"/>
</dbReference>
<dbReference type="InterPro" id="IPR036420">
    <property type="entry name" value="BRCT_dom_sf"/>
</dbReference>
<feature type="domain" description="BRCT" evidence="2">
    <location>
        <begin position="135"/>
        <end position="228"/>
    </location>
</feature>
<organism evidence="3 4">
    <name type="scientific">Marasmius oreades</name>
    <name type="common">fairy-ring Marasmius</name>
    <dbReference type="NCBI Taxonomy" id="181124"/>
    <lineage>
        <taxon>Eukaryota</taxon>
        <taxon>Fungi</taxon>
        <taxon>Dikarya</taxon>
        <taxon>Basidiomycota</taxon>
        <taxon>Agaricomycotina</taxon>
        <taxon>Agaricomycetes</taxon>
        <taxon>Agaricomycetidae</taxon>
        <taxon>Agaricales</taxon>
        <taxon>Marasmiineae</taxon>
        <taxon>Marasmiaceae</taxon>
        <taxon>Marasmius</taxon>
    </lineage>
</organism>
<dbReference type="GO" id="GO:0042276">
    <property type="term" value="P:error-prone translesion synthesis"/>
    <property type="evidence" value="ECO:0007669"/>
    <property type="project" value="TreeGrafter"/>
</dbReference>
<dbReference type="AlphaFoldDB" id="A0A9P8AC89"/>
<dbReference type="SUPFAM" id="SSF52113">
    <property type="entry name" value="BRCT domain"/>
    <property type="match status" value="1"/>
</dbReference>
<feature type="region of interest" description="Disordered" evidence="1">
    <location>
        <begin position="1"/>
        <end position="27"/>
    </location>
</feature>
<dbReference type="PANTHER" id="PTHR45990:SF1">
    <property type="entry name" value="DNA REPAIR PROTEIN REV1"/>
    <property type="match status" value="1"/>
</dbReference>
<evidence type="ECO:0000313" key="3">
    <source>
        <dbReference type="EMBL" id="KAG7096791.1"/>
    </source>
</evidence>